<evidence type="ECO:0000259" key="1">
    <source>
        <dbReference type="Pfam" id="PF11845"/>
    </source>
</evidence>
<dbReference type="PATRIC" id="fig|1288963.3.peg.2212"/>
<proteinExistence type="predicted"/>
<dbReference type="OrthoDB" id="1494333at2"/>
<protein>
    <submittedName>
        <fullName evidence="2">Cytochrome c family protein, putative</fullName>
    </submittedName>
</protein>
<keyword evidence="3" id="KW-1185">Reference proteome</keyword>
<evidence type="ECO:0000313" key="2">
    <source>
        <dbReference type="EMBL" id="EON77353.1"/>
    </source>
</evidence>
<comment type="caution">
    <text evidence="2">The sequence shown here is derived from an EMBL/GenBank/DDBJ whole genome shotgun (WGS) entry which is preliminary data.</text>
</comment>
<dbReference type="RefSeq" id="WP_010854359.1">
    <property type="nucleotide sequence ID" value="NZ_AQHR01000059.1"/>
</dbReference>
<feature type="domain" description="Tll0287-like" evidence="1">
    <location>
        <begin position="66"/>
        <end position="210"/>
    </location>
</feature>
<organism evidence="2 3">
    <name type="scientific">Lunatimonas lonarensis</name>
    <dbReference type="NCBI Taxonomy" id="1232681"/>
    <lineage>
        <taxon>Bacteria</taxon>
        <taxon>Pseudomonadati</taxon>
        <taxon>Bacteroidota</taxon>
        <taxon>Cytophagia</taxon>
        <taxon>Cytophagales</taxon>
        <taxon>Cyclobacteriaceae</taxon>
    </lineage>
</organism>
<dbReference type="AlphaFoldDB" id="R7ZTI9"/>
<dbReference type="Pfam" id="PF11845">
    <property type="entry name" value="Tll0287-like"/>
    <property type="match status" value="1"/>
</dbReference>
<dbReference type="STRING" id="1232681.ADIS_2221"/>
<sequence length="218" mass="24298">MKPQVIFYIFFFALLISCGSEKSVDRETFREIQKSTEIKKVNEAELVEFAMKWGDQISAEAQKSLVETLQKVIADRGLAGAVDFCHAEALPITKEVAEKHRVAVKRVSLKNRNPANAPNDMEKNLLEAYAYNLAQGMENQPNIQKLDNGEVLLYTKAIVIPGGICLSCHGDPGSEIEESTLAKISEKYPHDKATGYKAGELRGMWSIAIPRKEAIRNM</sequence>
<dbReference type="PROSITE" id="PS51257">
    <property type="entry name" value="PROKAR_LIPOPROTEIN"/>
    <property type="match status" value="1"/>
</dbReference>
<name>R7ZTI9_9BACT</name>
<gene>
    <name evidence="2" type="ORF">ADIS_2221</name>
</gene>
<dbReference type="EMBL" id="AQHR01000059">
    <property type="protein sequence ID" value="EON77353.1"/>
    <property type="molecule type" value="Genomic_DNA"/>
</dbReference>
<evidence type="ECO:0000313" key="3">
    <source>
        <dbReference type="Proteomes" id="UP000013909"/>
    </source>
</evidence>
<dbReference type="Proteomes" id="UP000013909">
    <property type="component" value="Unassembled WGS sequence"/>
</dbReference>
<dbReference type="InterPro" id="IPR021796">
    <property type="entry name" value="Tll0287-like_dom"/>
</dbReference>
<reference evidence="2 3" key="1">
    <citation type="submission" date="2013-02" db="EMBL/GenBank/DDBJ databases">
        <title>A novel strain isolated from Lonar lake, Maharashtra, India.</title>
        <authorList>
            <person name="Singh A."/>
        </authorList>
    </citation>
    <scope>NUCLEOTIDE SEQUENCE [LARGE SCALE GENOMIC DNA]</scope>
    <source>
        <strain evidence="2 3">AK24</strain>
    </source>
</reference>
<accession>R7ZTI9</accession>